<name>A0AB34FP71_9HYPO</name>
<reference evidence="1" key="1">
    <citation type="submission" date="2023-01" db="EMBL/GenBank/DDBJ databases">
        <title>The growth and conidiation of Purpureocillium lavendulum are regulated by nitrogen source and histone H3K14 acetylation.</title>
        <authorList>
            <person name="Tang P."/>
            <person name="Han J."/>
            <person name="Zhang C."/>
            <person name="Tang P."/>
            <person name="Qi F."/>
            <person name="Zhang K."/>
            <person name="Liang L."/>
        </authorList>
    </citation>
    <scope>NUCLEOTIDE SEQUENCE</scope>
    <source>
        <strain evidence="1">YMF1.00683</strain>
    </source>
</reference>
<comment type="caution">
    <text evidence="1">The sequence shown here is derived from an EMBL/GenBank/DDBJ whole genome shotgun (WGS) entry which is preliminary data.</text>
</comment>
<proteinExistence type="predicted"/>
<dbReference type="EMBL" id="JAQHRD010000005">
    <property type="protein sequence ID" value="KAJ6440997.1"/>
    <property type="molecule type" value="Genomic_DNA"/>
</dbReference>
<protein>
    <submittedName>
        <fullName evidence="1">BUD22 domain-containing protein</fullName>
    </submittedName>
</protein>
<dbReference type="Proteomes" id="UP001163105">
    <property type="component" value="Unassembled WGS sequence"/>
</dbReference>
<dbReference type="AlphaFoldDB" id="A0AB34FP71"/>
<gene>
    <name evidence="1" type="ORF">O9K51_06790</name>
</gene>
<evidence type="ECO:0000313" key="2">
    <source>
        <dbReference type="Proteomes" id="UP001163105"/>
    </source>
</evidence>
<organism evidence="1 2">
    <name type="scientific">Purpureocillium lavendulum</name>
    <dbReference type="NCBI Taxonomy" id="1247861"/>
    <lineage>
        <taxon>Eukaryota</taxon>
        <taxon>Fungi</taxon>
        <taxon>Dikarya</taxon>
        <taxon>Ascomycota</taxon>
        <taxon>Pezizomycotina</taxon>
        <taxon>Sordariomycetes</taxon>
        <taxon>Hypocreomycetidae</taxon>
        <taxon>Hypocreales</taxon>
        <taxon>Ophiocordycipitaceae</taxon>
        <taxon>Purpureocillium</taxon>
    </lineage>
</organism>
<keyword evidence="2" id="KW-1185">Reference proteome</keyword>
<accession>A0AB34FP71</accession>
<evidence type="ECO:0000313" key="1">
    <source>
        <dbReference type="EMBL" id="KAJ6440997.1"/>
    </source>
</evidence>
<sequence>MNPAQMLLQLDLLLSRNGTRFSDQLQQNRITRSNTPSGATDHILDLCPSKAEADAKLWIVDRILEPQTVPHFIEACIWGKLATDKPSSLPPLDEEVVMLMQQPFKEWAPPPFDASDDLLVTQVMIRIGSFEDPDRLVSISKELHAMKSRIWEGIMPISERRWQDLRLDDPDNFHEACQYIASVTNVFHYFNLPPIKAALRQTYNLIWDHLDNFEKALNAKHAAEGKEPVSVTSRWHEYISNHFEHISNHAHRWVISHIERLRESILEELANHENSPSYKPFPAADDRQWDLTNKIHDLVENAAQADTAMFIPMDGYKGAELPSQDDTPGPDMSNPYRKEPISFSANTDLRKADYYCRLKYLSRVETWTERSDGQIPLGGREGLADSSRSQIRAQNQARAELRGTVADGVVEEELWVTSAQRILSIPDHDWRWAYVGYRVSHDHTDEEWEAFTAKFEADISNWGSTLKGIDKIKELSKVEWRDARALGLPDGDVAAAKKYANSASSHLRHSTYSRLTSTRHFQSLLGADAVKDAHTDIVLVADKAVIDSYLAPAPDQGGFVLAVDVDFDPEDKDEQRDAESPGYEGTLRILGSLLWDDVGAMLQLQTQHLADLWPLAMNDGRLVYQGPLYRGRGE</sequence>